<dbReference type="AlphaFoldDB" id="A0A1X4G442"/>
<evidence type="ECO:0000313" key="1">
    <source>
        <dbReference type="EMBL" id="OSO89197.1"/>
    </source>
</evidence>
<reference evidence="2" key="1">
    <citation type="submission" date="2017-04" db="EMBL/GenBank/DDBJ databases">
        <authorList>
            <person name="Abreu V.A."/>
            <person name="Popin R.V."/>
            <person name="Rigonato J."/>
            <person name="Andreote A.P."/>
            <person name="Schaker P.C."/>
            <person name="Hoff-Risseti C."/>
            <person name="Alvarenga D.O."/>
            <person name="Varani A.M."/>
            <person name="Fiore M.F."/>
        </authorList>
    </citation>
    <scope>NUCLEOTIDE SEQUENCE [LARGE SCALE GENOMIC DNA]</scope>
    <source>
        <strain evidence="2">CENA303</strain>
    </source>
</reference>
<dbReference type="EMBL" id="NBYN01000058">
    <property type="protein sequence ID" value="OSO89197.1"/>
    <property type="molecule type" value="Genomic_DNA"/>
</dbReference>
<proteinExistence type="predicted"/>
<evidence type="ECO:0000313" key="2">
    <source>
        <dbReference type="Proteomes" id="UP000192997"/>
    </source>
</evidence>
<dbReference type="Pfam" id="PF26241">
    <property type="entry name" value="Cas_Csc1"/>
    <property type="match status" value="1"/>
</dbReference>
<dbReference type="RefSeq" id="WP_085728923.1">
    <property type="nucleotide sequence ID" value="NZ_NBYN01000058.1"/>
</dbReference>
<comment type="caution">
    <text evidence="1">The sequence shown here is derived from an EMBL/GenBank/DDBJ whole genome shotgun (WGS) entry which is preliminary data.</text>
</comment>
<dbReference type="Proteomes" id="UP000192997">
    <property type="component" value="Unassembled WGS sequence"/>
</dbReference>
<dbReference type="InterPro" id="IPR017576">
    <property type="entry name" value="CRISPR-assoc_prot_Csc1"/>
</dbReference>
<protein>
    <submittedName>
        <fullName evidence="1">Type I-D CRISPR-associated protein Cas5/Csc1</fullName>
    </submittedName>
</protein>
<gene>
    <name evidence="1" type="ORF">B7O87_13330</name>
</gene>
<dbReference type="NCBIfam" id="TIGR03159">
    <property type="entry name" value="cas_Csc1"/>
    <property type="match status" value="2"/>
</dbReference>
<sequence length="222" mass="25719">MMIYQCDLRLHDNVFLANREIGTLYETEKYLHNWALSFAFFETDYIPRSYRLPGKIVPELTYLDSNQEQSLFHLNQAGIYVFPALPITWSYQINTVPQIPCYHQYSNVKELAVGSHFKTYVFAPHEITIPHWIRLGKWSAKIKVETSIISDFKQKSGEYVSKHPLNPIDLSRTTKLLLYNRIFMSPSSLLSQAQLTGDYYQLPDQTCLPRRVGYGASTGILI</sequence>
<name>A0A1X4G442_9CYAN</name>
<accession>A0A1X4G442</accession>
<organism evidence="1 2">
    <name type="scientific">Cylindrospermopsis raciborskii CENA303</name>
    <dbReference type="NCBI Taxonomy" id="1170769"/>
    <lineage>
        <taxon>Bacteria</taxon>
        <taxon>Bacillati</taxon>
        <taxon>Cyanobacteriota</taxon>
        <taxon>Cyanophyceae</taxon>
        <taxon>Nostocales</taxon>
        <taxon>Aphanizomenonaceae</taxon>
        <taxon>Cylindrospermopsis</taxon>
    </lineage>
</organism>